<proteinExistence type="predicted"/>
<evidence type="ECO:0000313" key="2">
    <source>
        <dbReference type="EMBL" id="CAI0461749.1"/>
    </source>
</evidence>
<dbReference type="AlphaFoldDB" id="A0AAV0NTD3"/>
<dbReference type="PANTHER" id="PTHR46033">
    <property type="entry name" value="PROTEIN MAIN-LIKE 2"/>
    <property type="match status" value="1"/>
</dbReference>
<comment type="caution">
    <text evidence="3">The sequence shown here is derived from an EMBL/GenBank/DDBJ whole genome shotgun (WGS) entry which is preliminary data.</text>
</comment>
<dbReference type="GO" id="GO:0010073">
    <property type="term" value="P:meristem maintenance"/>
    <property type="evidence" value="ECO:0007669"/>
    <property type="project" value="InterPro"/>
</dbReference>
<reference evidence="3" key="1">
    <citation type="submission" date="2022-08" db="EMBL/GenBank/DDBJ databases">
        <authorList>
            <person name="Gutierrez-Valencia J."/>
        </authorList>
    </citation>
    <scope>NUCLEOTIDE SEQUENCE</scope>
</reference>
<gene>
    <name evidence="2" type="ORF">LITE_LOCUS35084</name>
    <name evidence="3" type="ORF">LITE_LOCUS35103</name>
</gene>
<accession>A0AAV0NTD3</accession>
<organism evidence="3 4">
    <name type="scientific">Linum tenue</name>
    <dbReference type="NCBI Taxonomy" id="586396"/>
    <lineage>
        <taxon>Eukaryota</taxon>
        <taxon>Viridiplantae</taxon>
        <taxon>Streptophyta</taxon>
        <taxon>Embryophyta</taxon>
        <taxon>Tracheophyta</taxon>
        <taxon>Spermatophyta</taxon>
        <taxon>Magnoliopsida</taxon>
        <taxon>eudicotyledons</taxon>
        <taxon>Gunneridae</taxon>
        <taxon>Pentapetalae</taxon>
        <taxon>rosids</taxon>
        <taxon>fabids</taxon>
        <taxon>Malpighiales</taxon>
        <taxon>Linaceae</taxon>
        <taxon>Linum</taxon>
    </lineage>
</organism>
<dbReference type="Pfam" id="PF10536">
    <property type="entry name" value="PMD"/>
    <property type="match status" value="1"/>
</dbReference>
<dbReference type="InterPro" id="IPR044824">
    <property type="entry name" value="MAIN-like"/>
</dbReference>
<dbReference type="InterPro" id="IPR019557">
    <property type="entry name" value="AminoTfrase-like_pln_mobile"/>
</dbReference>
<sequence>MEMYNNLFTEMVGRWRKETHIFHLLEGEMTMTLKDVTMLIELPINGDAIIESSQKPFNG</sequence>
<evidence type="ECO:0000313" key="3">
    <source>
        <dbReference type="EMBL" id="CAI0461810.1"/>
    </source>
</evidence>
<dbReference type="Proteomes" id="UP001154282">
    <property type="component" value="Unassembled WGS sequence"/>
</dbReference>
<keyword evidence="4" id="KW-1185">Reference proteome</keyword>
<dbReference type="EMBL" id="CAMGYJ010000008">
    <property type="protein sequence ID" value="CAI0461810.1"/>
    <property type="molecule type" value="Genomic_DNA"/>
</dbReference>
<name>A0AAV0NTD3_9ROSI</name>
<evidence type="ECO:0000313" key="4">
    <source>
        <dbReference type="Proteomes" id="UP001154282"/>
    </source>
</evidence>
<dbReference type="PANTHER" id="PTHR46033:SF8">
    <property type="entry name" value="PROTEIN MAINTENANCE OF MERISTEMS-LIKE"/>
    <property type="match status" value="1"/>
</dbReference>
<evidence type="ECO:0000259" key="1">
    <source>
        <dbReference type="Pfam" id="PF10536"/>
    </source>
</evidence>
<protein>
    <recommendedName>
        <fullName evidence="1">Aminotransferase-like plant mobile domain-containing protein</fullName>
    </recommendedName>
</protein>
<dbReference type="EMBL" id="CAMGYJ010000008">
    <property type="protein sequence ID" value="CAI0461749.1"/>
    <property type="molecule type" value="Genomic_DNA"/>
</dbReference>
<feature type="domain" description="Aminotransferase-like plant mobile" evidence="1">
    <location>
        <begin position="4"/>
        <end position="54"/>
    </location>
</feature>